<gene>
    <name evidence="1" type="ORF">LCGC14_1986360</name>
</gene>
<dbReference type="InterPro" id="IPR011042">
    <property type="entry name" value="6-blade_b-propeller_TolB-like"/>
</dbReference>
<protein>
    <recommendedName>
        <fullName evidence="2">SMP-30/Gluconolactonase/LRE-like region domain-containing protein</fullName>
    </recommendedName>
</protein>
<evidence type="ECO:0000313" key="1">
    <source>
        <dbReference type="EMBL" id="KKL82279.1"/>
    </source>
</evidence>
<comment type="caution">
    <text evidence="1">The sequence shown here is derived from an EMBL/GenBank/DDBJ whole genome shotgun (WGS) entry which is preliminary data.</text>
</comment>
<dbReference type="AlphaFoldDB" id="A0A0F9F7D6"/>
<proteinExistence type="predicted"/>
<sequence>MIGTDGRLKRTVIWQCLPGATPRVDEQGNIYLAEIVKPAGRSYPAFFDGKLKPPGKIAKGASGDRFWTSYVSGSIIKFPPGGGVIGRRVDGRDANYAFGIPTKVKGALWIHSGASNVPSWRTKGTPDICLCVPMRFDVDEFGRVFYPDAARFRAGVLDGNGNVITHFGSYGNQDSAGPGSAVAQPEIAFAWPQVVAADSRAVYVADQLNRRIVRVKLAYAAEAVCPVSK</sequence>
<reference evidence="1" key="1">
    <citation type="journal article" date="2015" name="Nature">
        <title>Complex archaea that bridge the gap between prokaryotes and eukaryotes.</title>
        <authorList>
            <person name="Spang A."/>
            <person name="Saw J.H."/>
            <person name="Jorgensen S.L."/>
            <person name="Zaremba-Niedzwiedzka K."/>
            <person name="Martijn J."/>
            <person name="Lind A.E."/>
            <person name="van Eijk R."/>
            <person name="Schleper C."/>
            <person name="Guy L."/>
            <person name="Ettema T.J."/>
        </authorList>
    </citation>
    <scope>NUCLEOTIDE SEQUENCE</scope>
</reference>
<organism evidence="1">
    <name type="scientific">marine sediment metagenome</name>
    <dbReference type="NCBI Taxonomy" id="412755"/>
    <lineage>
        <taxon>unclassified sequences</taxon>
        <taxon>metagenomes</taxon>
        <taxon>ecological metagenomes</taxon>
    </lineage>
</organism>
<dbReference type="Gene3D" id="2.120.10.30">
    <property type="entry name" value="TolB, C-terminal domain"/>
    <property type="match status" value="1"/>
</dbReference>
<dbReference type="SUPFAM" id="SSF101898">
    <property type="entry name" value="NHL repeat"/>
    <property type="match status" value="1"/>
</dbReference>
<name>A0A0F9F7D6_9ZZZZ</name>
<accession>A0A0F9F7D6</accession>
<dbReference type="EMBL" id="LAZR01022316">
    <property type="protein sequence ID" value="KKL82279.1"/>
    <property type="molecule type" value="Genomic_DNA"/>
</dbReference>
<evidence type="ECO:0008006" key="2">
    <source>
        <dbReference type="Google" id="ProtNLM"/>
    </source>
</evidence>